<dbReference type="InterPro" id="IPR036872">
    <property type="entry name" value="CH_dom_sf"/>
</dbReference>
<dbReference type="GO" id="GO:0060271">
    <property type="term" value="P:cilium assembly"/>
    <property type="evidence" value="ECO:0007669"/>
    <property type="project" value="TreeGrafter"/>
</dbReference>
<feature type="region of interest" description="Disordered" evidence="6">
    <location>
        <begin position="1225"/>
        <end position="1256"/>
    </location>
</feature>
<dbReference type="Pfam" id="PF22544">
    <property type="entry name" value="HYDIN_VesB_CFA65-like_Ig"/>
    <property type="match status" value="1"/>
</dbReference>
<keyword evidence="8" id="KW-0282">Flagellum</keyword>
<dbReference type="Pfam" id="PF24529">
    <property type="entry name" value="CFAP47"/>
    <property type="match status" value="1"/>
</dbReference>
<dbReference type="PROSITE" id="PS50021">
    <property type="entry name" value="CH"/>
    <property type="match status" value="1"/>
</dbReference>
<sequence length="2898" mass="323207">MLNSLDVLTSKAKIVDTGNEISKNDAIPRAVRRDPTRPSEGTRPTFFTGLSTASYQSVKALSRKPLLEKYMNVKLSPSKITIHNYIPGQTHEASFLIQNFSKQVKYISLSSTSTKYFELAKDTDLNEFMISPGLEKRIHIVFRAPVAKGKGVTDARLYLDKLDLIIQGEPNLTIAMEAYPLSSKLEFKEKLDFGTVIFNPVALQQLNSVQKTIKESGYYGSTDLLKNQNLYNGVKSGWLSKTLRIKNTGHRIAHISCEIDQNSPIRIVNPVFKLEGENSNLEKSFIDLQVEFLPIKPGKVESKIKVRIENQILSPAQSVKPKSQQEAQFFHVTADVIDNKVKLTDLSGNDILNGNPLCFGSIFFEQVAYFPVKIENQTNINQRWAITQSEQTAANVPDVLKYKSMANTQPIQYRKTPISVSPNEGVLGPNETVVVKFAFYPRQEPKLTGFKSEMKIPESKVYNLTMQLQIIEEGKIDTADKQDKPFDIALNGTALPFQVDLSKSMIAFRNCNQKESQTKTVTVQNSNPSIGVSFEFDTVAQFELNPKSGELKPGESLEIDVKFRPNQYGHFQTRVNCVITPAIKFEAQNGLQRKLDSSVLSKLPLVLIGSCLPSSQGNEQRENNVDKGKLAFTLDSLRKINRAPRENMEWVEKKNHKQKYIDYIRRVGTVNERNQSQIHSLKTVINPSDHMDDELLRSNVEDEQNGLIPPEPIELLSQSSDQDLFFTKAGKSKSKFQKALLPLYELLESPSVIKPHPLNESHFPPNWVERILSTTDLDYIYSSTDKIDFGEVTVHSVNKLPLNFLNGSPSKSPVHISIAIVSENSTDGKMMKTLTFSPQYINLGAMTAGGFELKLNSNTPMNFHGTINYIINKRYIHQIPVKAKIVPVRLVCSTQKLNIAITASDYQANFDSREGAVADHFIERTIQKKTFKVPTATANISITNPGNFEGHFKLSPQDLSNINVDIPEKTLQNEGFFEVSPLSGAVPPKSSVTVTARYIPGTKVVSEKLFDFKVYDNFESKNSLISEEVVQFHGECQPSECQMMVNTKQGPLEIGLMPVSSKDDPEVFYDTSLTYLSRNYTTKNPITGSRLIKFKNNGSSPFVYCAYAAERPNEVEIKPHTGLVREGQVLEIQIVVSPQNAGVFEDAVIFQVIGGGKSYKVPIKYEGRKPSIEISQIGSSIASDVVIDSSSCVSLQIHNRGSVFGRLIFDFTPFKEFSMVCRDERPRTGSANPKARLMSAGSSDSRSRSSNTSVNDKTQGRLVIIDQKKLKQVKGVSGSERDRFVVDIIYAPTSIGNYSGAISGHMLGCATQPGIVVSQMVSLISGIVHIPIECSGINSPIQISSKSIVFKEKIMHIQPVKSGHEIPIISQLTLTNVSEEPVDFVCQISMNDTGIFSVEPTKGNLGVGKTQKLNVTFSPFKTGVFETKLNIGIKYMNIDSSIPVKLLGSAANPTVTFSPPEIYLPIVPHGIESSVIFSIINMGCERGEIIPQFPSEITKPGLNFEVVFPEGKILKPDGEKLTCLVKFTNSTTPAKPVSFTVRIPFLDSEGNRFYLPIHGTSCTSILTNMTYMWMHQPEIKFVNLNDSWGYKIESPETDLGLNDQQKRAKILNSEIIPRTPIGIPISNQNKILEAEHFLTDTANTLLFWLQDHIGLQLEDKPFPDNLIATSGKAIDNLLHSLTGKKIPGLSPVLKINTTPDEIIKNTYRHFQEIVLFLISHGAMLSGIKAEYLLSHSDYQRFVALSMQNSRLFKKSEYVVHSPPESASNYALLSKEAWCTLLLQIAKVFLFQSVKPDHSKSHNFPEVDSSEDMIYKNSNFYGYTEIVLLQWATTYLEKRLNIKRQLTNFATDFQDSIAIANLILAHINRVQDIFANFSTHPTSKDQKIENAKMVVAALKEIYGSSHIANLLPSQIYNGSKLDILLLLSFLHQTLPSFIPKNSIEFVGALHEKLSKTIEISNSGSKPLIYTAQITGAQEYSVKETTFSLPPKSSIQFGVDFVSRFSHRVEAILTIKSKHMGLSNSSIMVFNLGCAIDTINPIEVLKVGAAIYGCPAAQIKFQVKNRFNYDGKFGIQIRQKKEGLHECTILFNDPDVGEFVYKIEGQSYPPNPVEICNWSCKSNSPFEKTLRIIPSNPNRDKALNAYMAANYAFRNLLNKSRSIKDRLRSTGGIDRDTYQLPKIPLKYKIEYSSPYFKGPSEITIKPAPDSKDKSAIDQIFTEIPITFQPKAPGKYLCKIVLNCTEFSDVRVYVINGMARSEGSIAELEFNIKAKQMIVQDIPIVNTSNEDWSIKASLQGPFFTCPFSINAKAGIITNYPIAFQPTKKCEVSGQLILTNMHTTQKYTYILKGIATDPDPEDTLEFKCDARVLFEHPINLANSTEEEQVYEVVTDLPISNAKKTVKILPGKSTKYQLKILPLVSGKFTRFIKFLNKADDSYLWYAINLSINPPPPEYKIKINSEVRKTATVDIKIVNPLAEESITYDVYYTGSSLKGSSAITIPPKQDYIYTLQYSPSTDSLTIVVPISEVGAIKFFNPVYGEFWYALDLTAVEAPPVTLTPVACPLGKYNGAGLKPPIMEEIVIECPMGEVKNTVLNFENPLLTAMPISIKLEQGSSTDFTLVTNSKTKFLQGLESLSIQVVFKPSRMTRQMATIKVESTDNLVWTYPISGVPVMNLLTVPLTIKYRAREVQEIITEVQLSGMGDDFPTGEIGKSLAVPYDSIINCTVVGDQGAKKSFNIRILESFAVERGSLNLKILNEFTPFKPLEMYLEVVFTHLLNGCVWKYPVRLSASPPPIDDTIIIQGVVGKTNTIAFALKNPYTKQLKYTASFYRSANGEISIGSTEGVLVPDCEQKEGDNLILLSYRPTVQGKSCMAMLLIETDEFSLFYEIRGVTSLSKRK</sequence>
<evidence type="ECO:0000256" key="6">
    <source>
        <dbReference type="SAM" id="MobiDB-lite"/>
    </source>
</evidence>
<evidence type="ECO:0000313" key="9">
    <source>
        <dbReference type="Proteomes" id="UP001210925"/>
    </source>
</evidence>
<evidence type="ECO:0000259" key="7">
    <source>
        <dbReference type="PROSITE" id="PS50021"/>
    </source>
</evidence>
<dbReference type="Proteomes" id="UP001210925">
    <property type="component" value="Unassembled WGS sequence"/>
</dbReference>
<evidence type="ECO:0000256" key="5">
    <source>
        <dbReference type="ARBA" id="ARBA00023273"/>
    </source>
</evidence>
<proteinExistence type="predicted"/>
<dbReference type="Pfam" id="PF25249">
    <property type="entry name" value="Ig_CFAP65_7th"/>
    <property type="match status" value="1"/>
</dbReference>
<name>A0AAD5Y1H8_9FUNG</name>
<evidence type="ECO:0000256" key="3">
    <source>
        <dbReference type="ARBA" id="ARBA00022490"/>
    </source>
</evidence>
<accession>A0AAD5Y1H8</accession>
<dbReference type="PANTHER" id="PTHR45912">
    <property type="entry name" value="CILIA- AND FLAGELLA-ASSOCIATED PROTEIN 47"/>
    <property type="match status" value="1"/>
</dbReference>
<dbReference type="Gene3D" id="2.60.40.10">
    <property type="entry name" value="Immunoglobulins"/>
    <property type="match status" value="6"/>
</dbReference>
<evidence type="ECO:0000256" key="1">
    <source>
        <dbReference type="ARBA" id="ARBA00004138"/>
    </source>
</evidence>
<keyword evidence="3" id="KW-0963">Cytoplasm</keyword>
<gene>
    <name evidence="8" type="ORF">HK103_000419</name>
</gene>
<evidence type="ECO:0000313" key="8">
    <source>
        <dbReference type="EMBL" id="KAJ3253631.1"/>
    </source>
</evidence>
<dbReference type="PANTHER" id="PTHR45912:SF3">
    <property type="entry name" value="CILIA- AND FLAGELLA-ASSOCIATED PROTEIN 47"/>
    <property type="match status" value="1"/>
</dbReference>
<comment type="caution">
    <text evidence="8">The sequence shown here is derived from an EMBL/GenBank/DDBJ whole genome shotgun (WGS) entry which is preliminary data.</text>
</comment>
<comment type="subcellular location">
    <subcellularLocation>
        <location evidence="1">Cell projection</location>
        <location evidence="1">Cilium</location>
    </subcellularLocation>
    <subcellularLocation>
        <location evidence="2">Cytoplasm</location>
    </subcellularLocation>
</comment>
<feature type="compositionally biased region" description="Low complexity" evidence="6">
    <location>
        <begin position="1236"/>
        <end position="1253"/>
    </location>
</feature>
<dbReference type="EMBL" id="JADGKB010000104">
    <property type="protein sequence ID" value="KAJ3253631.1"/>
    <property type="molecule type" value="Genomic_DNA"/>
</dbReference>
<dbReference type="GO" id="GO:0005737">
    <property type="term" value="C:cytoplasm"/>
    <property type="evidence" value="ECO:0007669"/>
    <property type="project" value="UniProtKB-SubCell"/>
</dbReference>
<reference evidence="8" key="1">
    <citation type="submission" date="2020-05" db="EMBL/GenBank/DDBJ databases">
        <title>Phylogenomic resolution of chytrid fungi.</title>
        <authorList>
            <person name="Stajich J.E."/>
            <person name="Amses K."/>
            <person name="Simmons R."/>
            <person name="Seto K."/>
            <person name="Myers J."/>
            <person name="Bonds A."/>
            <person name="Quandt C.A."/>
            <person name="Barry K."/>
            <person name="Liu P."/>
            <person name="Grigoriev I."/>
            <person name="Longcore J.E."/>
            <person name="James T.Y."/>
        </authorList>
    </citation>
    <scope>NUCLEOTIDE SEQUENCE</scope>
    <source>
        <strain evidence="8">PLAUS21</strain>
    </source>
</reference>
<dbReference type="InterPro" id="IPR001715">
    <property type="entry name" value="CH_dom"/>
</dbReference>
<protein>
    <submittedName>
        <fullName evidence="8">Cilia- and flagella-associated protein 47</fullName>
    </submittedName>
</protein>
<dbReference type="Pfam" id="PF00307">
    <property type="entry name" value="CH"/>
    <property type="match status" value="1"/>
</dbReference>
<feature type="region of interest" description="Disordered" evidence="6">
    <location>
        <begin position="25"/>
        <end position="44"/>
    </location>
</feature>
<keyword evidence="4" id="KW-0969">Cilium</keyword>
<evidence type="ECO:0000256" key="2">
    <source>
        <dbReference type="ARBA" id="ARBA00004496"/>
    </source>
</evidence>
<dbReference type="SUPFAM" id="SSF47576">
    <property type="entry name" value="Calponin-homology domain, CH-domain"/>
    <property type="match status" value="1"/>
</dbReference>
<dbReference type="InterPro" id="IPR057470">
    <property type="entry name" value="Ig_CFAP65_7th"/>
</dbReference>
<feature type="domain" description="Calponin-homology (CH)" evidence="7">
    <location>
        <begin position="1821"/>
        <end position="1934"/>
    </location>
</feature>
<dbReference type="InterPro" id="IPR056343">
    <property type="entry name" value="CFAP47_dom"/>
</dbReference>
<dbReference type="InterPro" id="IPR053879">
    <property type="entry name" value="HYDIN_VesB_CFA65-like_Ig"/>
</dbReference>
<dbReference type="InterPro" id="IPR013783">
    <property type="entry name" value="Ig-like_fold"/>
</dbReference>
<keyword evidence="5" id="KW-0966">Cell projection</keyword>
<keyword evidence="9" id="KW-1185">Reference proteome</keyword>
<organism evidence="8 9">
    <name type="scientific">Boothiomyces macroporosus</name>
    <dbReference type="NCBI Taxonomy" id="261099"/>
    <lineage>
        <taxon>Eukaryota</taxon>
        <taxon>Fungi</taxon>
        <taxon>Fungi incertae sedis</taxon>
        <taxon>Chytridiomycota</taxon>
        <taxon>Chytridiomycota incertae sedis</taxon>
        <taxon>Chytridiomycetes</taxon>
        <taxon>Rhizophydiales</taxon>
        <taxon>Terramycetaceae</taxon>
        <taxon>Boothiomyces</taxon>
    </lineage>
</organism>
<evidence type="ECO:0000256" key="4">
    <source>
        <dbReference type="ARBA" id="ARBA00023069"/>
    </source>
</evidence>
<dbReference type="GO" id="GO:0005929">
    <property type="term" value="C:cilium"/>
    <property type="evidence" value="ECO:0007669"/>
    <property type="project" value="UniProtKB-SubCell"/>
</dbReference>
<dbReference type="Gene3D" id="1.10.418.10">
    <property type="entry name" value="Calponin-like domain"/>
    <property type="match status" value="1"/>
</dbReference>